<dbReference type="InterPro" id="IPR014710">
    <property type="entry name" value="RmlC-like_jellyroll"/>
</dbReference>
<dbReference type="Proteomes" id="UP000270697">
    <property type="component" value="Unassembled WGS sequence"/>
</dbReference>
<dbReference type="CDD" id="cd06991">
    <property type="entry name" value="cupin_TcmJ-like"/>
    <property type="match status" value="1"/>
</dbReference>
<organism evidence="3 4">
    <name type="scientific">Saccharopolyspora antimicrobica</name>
    <dbReference type="NCBI Taxonomy" id="455193"/>
    <lineage>
        <taxon>Bacteria</taxon>
        <taxon>Bacillati</taxon>
        <taxon>Actinomycetota</taxon>
        <taxon>Actinomycetes</taxon>
        <taxon>Pseudonocardiales</taxon>
        <taxon>Pseudonocardiaceae</taxon>
        <taxon>Saccharopolyspora</taxon>
    </lineage>
</organism>
<reference evidence="2 5" key="2">
    <citation type="submission" date="2018-10" db="EMBL/GenBank/DDBJ databases">
        <title>Sequencing the genomes of 1000 actinobacteria strains.</title>
        <authorList>
            <person name="Klenk H.-P."/>
        </authorList>
    </citation>
    <scope>NUCLEOTIDE SEQUENCE [LARGE SCALE GENOMIC DNA]</scope>
    <source>
        <strain evidence="2 5">DSM 45119</strain>
    </source>
</reference>
<protein>
    <submittedName>
        <fullName evidence="2 3">Monooxygenase</fullName>
    </submittedName>
</protein>
<evidence type="ECO:0000313" key="3">
    <source>
        <dbReference type="EMBL" id="SFO38521.1"/>
    </source>
</evidence>
<dbReference type="RefSeq" id="WP_093156780.1">
    <property type="nucleotide sequence ID" value="NZ_FOUP01000013.1"/>
</dbReference>
<dbReference type="OrthoDB" id="287918at2"/>
<dbReference type="InterPro" id="IPR011051">
    <property type="entry name" value="RmlC_Cupin_sf"/>
</dbReference>
<keyword evidence="5" id="KW-1185">Reference proteome</keyword>
<evidence type="ECO:0000313" key="5">
    <source>
        <dbReference type="Proteomes" id="UP000270697"/>
    </source>
</evidence>
<dbReference type="EMBL" id="RBXX01000002">
    <property type="protein sequence ID" value="RKT87393.1"/>
    <property type="molecule type" value="Genomic_DNA"/>
</dbReference>
<dbReference type="InterPro" id="IPR052044">
    <property type="entry name" value="PKS_Associated_Protein"/>
</dbReference>
<sequence>MTSQLHTVVDIAQVSSNRKRGGDIRVLLGPATVSATSGFQGVVLLEPGEQVREHYHPYSEEFLFLFEGEVEVDLDGVAHALRPNQAIFVPIDVRHRVRNTGPRLARLVFHLSPLAPRPELGHVDTEPLS</sequence>
<dbReference type="EMBL" id="FOUP01000013">
    <property type="protein sequence ID" value="SFO38521.1"/>
    <property type="molecule type" value="Genomic_DNA"/>
</dbReference>
<dbReference type="Pfam" id="PF07883">
    <property type="entry name" value="Cupin_2"/>
    <property type="match status" value="1"/>
</dbReference>
<dbReference type="PANTHER" id="PTHR36114">
    <property type="entry name" value="16.7 KDA PROTEIN IN WHIE LOCUS"/>
    <property type="match status" value="1"/>
</dbReference>
<dbReference type="PIRSF" id="PIRSF016602">
    <property type="entry name" value="CurC_prd"/>
    <property type="match status" value="1"/>
</dbReference>
<evidence type="ECO:0000313" key="4">
    <source>
        <dbReference type="Proteomes" id="UP000199398"/>
    </source>
</evidence>
<evidence type="ECO:0000313" key="2">
    <source>
        <dbReference type="EMBL" id="RKT87393.1"/>
    </source>
</evidence>
<keyword evidence="3" id="KW-0503">Monooxygenase</keyword>
<evidence type="ECO:0000259" key="1">
    <source>
        <dbReference type="Pfam" id="PF07883"/>
    </source>
</evidence>
<keyword evidence="3" id="KW-0560">Oxidoreductase</keyword>
<dbReference type="Proteomes" id="UP000199398">
    <property type="component" value="Unassembled WGS sequence"/>
</dbReference>
<dbReference type="AlphaFoldDB" id="A0A1I5GSG7"/>
<dbReference type="STRING" id="455193.SAMN05421805_113146"/>
<dbReference type="Gene3D" id="2.60.120.10">
    <property type="entry name" value="Jelly Rolls"/>
    <property type="match status" value="1"/>
</dbReference>
<proteinExistence type="predicted"/>
<dbReference type="InterPro" id="IPR016672">
    <property type="entry name" value="Polyketide_Synth_CurC_prd"/>
</dbReference>
<reference evidence="3 4" key="1">
    <citation type="submission" date="2016-10" db="EMBL/GenBank/DDBJ databases">
        <authorList>
            <person name="de Groot N.N."/>
        </authorList>
    </citation>
    <scope>NUCLEOTIDE SEQUENCE [LARGE SCALE GENOMIC DNA]</scope>
    <source>
        <strain evidence="3 4">CPCC 201259</strain>
    </source>
</reference>
<dbReference type="SUPFAM" id="SSF51182">
    <property type="entry name" value="RmlC-like cupins"/>
    <property type="match status" value="1"/>
</dbReference>
<dbReference type="InterPro" id="IPR013096">
    <property type="entry name" value="Cupin_2"/>
</dbReference>
<dbReference type="GO" id="GO:0004497">
    <property type="term" value="F:monooxygenase activity"/>
    <property type="evidence" value="ECO:0007669"/>
    <property type="project" value="UniProtKB-KW"/>
</dbReference>
<name>A0A1I5GSG7_9PSEU</name>
<gene>
    <name evidence="2" type="ORF">ATL45_5809</name>
    <name evidence="3" type="ORF">SAMN05421805_113146</name>
</gene>
<dbReference type="PANTHER" id="PTHR36114:SF1">
    <property type="entry name" value="16.7 KDA PROTEIN IN WHIE LOCUS"/>
    <property type="match status" value="1"/>
</dbReference>
<accession>A0A1I5GSG7</accession>
<feature type="domain" description="Cupin type-2" evidence="1">
    <location>
        <begin position="42"/>
        <end position="108"/>
    </location>
</feature>